<protein>
    <submittedName>
        <fullName evidence="3">Uncharacterized protein</fullName>
    </submittedName>
</protein>
<evidence type="ECO:0000256" key="2">
    <source>
        <dbReference type="ARBA" id="ARBA00022737"/>
    </source>
</evidence>
<evidence type="ECO:0000256" key="1">
    <source>
        <dbReference type="ARBA" id="ARBA00022574"/>
    </source>
</evidence>
<name>A0A9P9XWK2_9HYPO</name>
<keyword evidence="4" id="KW-1185">Reference proteome</keyword>
<comment type="caution">
    <text evidence="3">The sequence shown here is derived from an EMBL/GenBank/DDBJ whole genome shotgun (WGS) entry which is preliminary data.</text>
</comment>
<organism evidence="3 4">
    <name type="scientific">Emericellopsis cladophorae</name>
    <dbReference type="NCBI Taxonomy" id="2686198"/>
    <lineage>
        <taxon>Eukaryota</taxon>
        <taxon>Fungi</taxon>
        <taxon>Dikarya</taxon>
        <taxon>Ascomycota</taxon>
        <taxon>Pezizomycotina</taxon>
        <taxon>Sordariomycetes</taxon>
        <taxon>Hypocreomycetidae</taxon>
        <taxon>Hypocreales</taxon>
        <taxon>Bionectriaceae</taxon>
        <taxon>Emericellopsis</taxon>
    </lineage>
</organism>
<dbReference type="SUPFAM" id="SSF50998">
    <property type="entry name" value="Quinoprotein alcohol dehydrogenase-like"/>
    <property type="match status" value="1"/>
</dbReference>
<dbReference type="AlphaFoldDB" id="A0A9P9XWK2"/>
<dbReference type="PANTHER" id="PTHR19848">
    <property type="entry name" value="WD40 REPEAT PROTEIN"/>
    <property type="match status" value="1"/>
</dbReference>
<gene>
    <name evidence="3" type="ORF">J7T54_000534</name>
</gene>
<dbReference type="OrthoDB" id="2013972at2759"/>
<dbReference type="InterPro" id="IPR015943">
    <property type="entry name" value="WD40/YVTN_repeat-like_dom_sf"/>
</dbReference>
<sequence length="333" mass="36081">MLLWNAAPSRASSPSFELLTSRSVARSEITSLSLSSSTLLTTYRSTPALSWVDAFTLPSLTSLSKSSGAAAVLMPEEKCSDTHAKRNDPIRAVTVREGTAQRGVETHQESTIVIRDVRSGKSLGDIKGACGNPIAVSQDGRLLAARDASSPVRIGVWDIKTGERVALIASHIDLVTHAVFTPQGTLVTASKDGTLRVTHIRTARTVARLEMDSTNPTVVGVSRDGCEILSLWGRMQYTWMPDHSSLASSSLSAERTREGWPLCFSPNARFLACRTEDGFDIMDVMSKEIVLERNSESIITAAAFDDSVQRLCVGKMDGTIEVWELYELGSCKS</sequence>
<dbReference type="RefSeq" id="XP_051359734.1">
    <property type="nucleotide sequence ID" value="XM_051509263.1"/>
</dbReference>
<accession>A0A9P9XWK2</accession>
<keyword evidence="1" id="KW-0853">WD repeat</keyword>
<dbReference type="InterPro" id="IPR011047">
    <property type="entry name" value="Quinoprotein_ADH-like_sf"/>
</dbReference>
<evidence type="ECO:0000313" key="3">
    <source>
        <dbReference type="EMBL" id="KAI6778878.1"/>
    </source>
</evidence>
<reference evidence="3" key="1">
    <citation type="journal article" date="2021" name="J Fungi (Basel)">
        <title>Genomic and Metabolomic Analyses of the Marine Fungus Emericellopsis cladophorae: Insights into Saltwater Adaptability Mechanisms and Its Biosynthetic Potential.</title>
        <authorList>
            <person name="Goncalves M.F.M."/>
            <person name="Hilario S."/>
            <person name="Van de Peer Y."/>
            <person name="Esteves A.C."/>
            <person name="Alves A."/>
        </authorList>
    </citation>
    <scope>NUCLEOTIDE SEQUENCE</scope>
    <source>
        <strain evidence="3">MUM 19.33</strain>
    </source>
</reference>
<dbReference type="Gene3D" id="2.130.10.10">
    <property type="entry name" value="YVTN repeat-like/Quinoprotein amine dehydrogenase"/>
    <property type="match status" value="2"/>
</dbReference>
<dbReference type="InterPro" id="IPR001680">
    <property type="entry name" value="WD40_rpt"/>
</dbReference>
<evidence type="ECO:0000313" key="4">
    <source>
        <dbReference type="Proteomes" id="UP001055219"/>
    </source>
</evidence>
<dbReference type="PANTHER" id="PTHR19848:SF8">
    <property type="entry name" value="F-BOX AND WD REPEAT DOMAIN CONTAINING 7"/>
    <property type="match status" value="1"/>
</dbReference>
<dbReference type="Pfam" id="PF00400">
    <property type="entry name" value="WD40"/>
    <property type="match status" value="2"/>
</dbReference>
<reference evidence="3" key="2">
    <citation type="submission" date="2022-07" db="EMBL/GenBank/DDBJ databases">
        <authorList>
            <person name="Goncalves M.F.M."/>
            <person name="Hilario S."/>
            <person name="Van De Peer Y."/>
            <person name="Esteves A.C."/>
            <person name="Alves A."/>
        </authorList>
    </citation>
    <scope>NUCLEOTIDE SEQUENCE</scope>
    <source>
        <strain evidence="3">MUM 19.33</strain>
    </source>
</reference>
<proteinExistence type="predicted"/>
<dbReference type="EMBL" id="JAGIXG020000057">
    <property type="protein sequence ID" value="KAI6778878.1"/>
    <property type="molecule type" value="Genomic_DNA"/>
</dbReference>
<dbReference type="GeneID" id="75827053"/>
<dbReference type="SMART" id="SM00320">
    <property type="entry name" value="WD40"/>
    <property type="match status" value="2"/>
</dbReference>
<dbReference type="Proteomes" id="UP001055219">
    <property type="component" value="Unassembled WGS sequence"/>
</dbReference>
<keyword evidence="2" id="KW-0677">Repeat</keyword>